<feature type="transmembrane region" description="Helical" evidence="7">
    <location>
        <begin position="192"/>
        <end position="214"/>
    </location>
</feature>
<evidence type="ECO:0000256" key="1">
    <source>
        <dbReference type="ARBA" id="ARBA00004651"/>
    </source>
</evidence>
<sequence length="335" mass="37510">MLLEVVIFFLALSMVFYVLFAGADFGAGALELISGRQDRETIAHAISPVWEANHVWLILVVVILFMGFPKIYAAMSLYLHIPLLLMLVGIILRGTAFTFMHYDAIQDGSDRTYNAIFKFSSMWTPLFLGIIIGALVLGRINPDAATFFEAYLASWLNLFSFAVGLFCLVLFTFLAAVYLIGETTDIEQRSAFIRVAWQLNGASVISGGLVFAAAQWNGLPLWRDFMQSPVALMAVIFAAVLLPLLWRSLHYARVAWSRILAATQVVMILLAWFWVQYPVVVKMKNEDQALTFYNTAAPDETLLQLVVALVVGACIILPFLYFLMNTFKGKQFTNN</sequence>
<accession>A0A521F2Q4</accession>
<organism evidence="8 9">
    <name type="scientific">Fodinibius sediminis</name>
    <dbReference type="NCBI Taxonomy" id="1214077"/>
    <lineage>
        <taxon>Bacteria</taxon>
        <taxon>Pseudomonadati</taxon>
        <taxon>Balneolota</taxon>
        <taxon>Balneolia</taxon>
        <taxon>Balneolales</taxon>
        <taxon>Balneolaceae</taxon>
        <taxon>Fodinibius</taxon>
    </lineage>
</organism>
<dbReference type="OrthoDB" id="9776710at2"/>
<proteinExistence type="inferred from homology"/>
<gene>
    <name evidence="8" type="ORF">SAMN06265218_12211</name>
</gene>
<comment type="similarity">
    <text evidence="2">Belongs to the cytochrome ubiquinol oxidase subunit 2 family.</text>
</comment>
<feature type="transmembrane region" description="Helical" evidence="7">
    <location>
        <begin position="54"/>
        <end position="72"/>
    </location>
</feature>
<feature type="transmembrane region" description="Helical" evidence="7">
    <location>
        <begin position="258"/>
        <end position="275"/>
    </location>
</feature>
<feature type="transmembrane region" description="Helical" evidence="7">
    <location>
        <begin position="226"/>
        <end position="246"/>
    </location>
</feature>
<reference evidence="8 9" key="1">
    <citation type="submission" date="2017-05" db="EMBL/GenBank/DDBJ databases">
        <authorList>
            <person name="Varghese N."/>
            <person name="Submissions S."/>
        </authorList>
    </citation>
    <scope>NUCLEOTIDE SEQUENCE [LARGE SCALE GENOMIC DNA]</scope>
    <source>
        <strain evidence="8 9">DSM 21194</strain>
    </source>
</reference>
<name>A0A521F2Q4_9BACT</name>
<keyword evidence="9" id="KW-1185">Reference proteome</keyword>
<evidence type="ECO:0000256" key="6">
    <source>
        <dbReference type="ARBA" id="ARBA00023136"/>
    </source>
</evidence>
<dbReference type="Pfam" id="PF02322">
    <property type="entry name" value="Cyt_bd_oxida_II"/>
    <property type="match status" value="1"/>
</dbReference>
<evidence type="ECO:0000313" key="8">
    <source>
        <dbReference type="EMBL" id="SMO90387.1"/>
    </source>
</evidence>
<protein>
    <submittedName>
        <fullName evidence="8">Cytochrome bd-I ubiquinol oxidase subunit 2 apoprotein</fullName>
    </submittedName>
</protein>
<feature type="transmembrane region" description="Helical" evidence="7">
    <location>
        <begin position="119"/>
        <end position="138"/>
    </location>
</feature>
<dbReference type="AlphaFoldDB" id="A0A521F2Q4"/>
<keyword evidence="5 7" id="KW-1133">Transmembrane helix</keyword>
<feature type="transmembrane region" description="Helical" evidence="7">
    <location>
        <begin position="302"/>
        <end position="323"/>
    </location>
</feature>
<dbReference type="EMBL" id="FXTH01000022">
    <property type="protein sequence ID" value="SMO90387.1"/>
    <property type="molecule type" value="Genomic_DNA"/>
</dbReference>
<evidence type="ECO:0000256" key="4">
    <source>
        <dbReference type="ARBA" id="ARBA00022692"/>
    </source>
</evidence>
<dbReference type="RefSeq" id="WP_142715864.1">
    <property type="nucleotide sequence ID" value="NZ_FXTH01000022.1"/>
</dbReference>
<comment type="subcellular location">
    <subcellularLocation>
        <location evidence="1">Cell membrane</location>
        <topology evidence="1">Multi-pass membrane protein</topology>
    </subcellularLocation>
</comment>
<evidence type="ECO:0000256" key="5">
    <source>
        <dbReference type="ARBA" id="ARBA00022989"/>
    </source>
</evidence>
<dbReference type="GO" id="GO:0016682">
    <property type="term" value="F:oxidoreductase activity, acting on diphenols and related substances as donors, oxygen as acceptor"/>
    <property type="evidence" value="ECO:0007669"/>
    <property type="project" value="TreeGrafter"/>
</dbReference>
<dbReference type="GO" id="GO:0019646">
    <property type="term" value="P:aerobic electron transport chain"/>
    <property type="evidence" value="ECO:0007669"/>
    <property type="project" value="TreeGrafter"/>
</dbReference>
<evidence type="ECO:0000256" key="2">
    <source>
        <dbReference type="ARBA" id="ARBA00007543"/>
    </source>
</evidence>
<keyword evidence="3" id="KW-1003">Cell membrane</keyword>
<feature type="transmembrane region" description="Helical" evidence="7">
    <location>
        <begin position="6"/>
        <end position="33"/>
    </location>
</feature>
<dbReference type="InterPro" id="IPR003317">
    <property type="entry name" value="Cyt-d_oxidase_su2"/>
</dbReference>
<keyword evidence="6 7" id="KW-0472">Membrane</keyword>
<dbReference type="GO" id="GO:0009055">
    <property type="term" value="F:electron transfer activity"/>
    <property type="evidence" value="ECO:0007669"/>
    <property type="project" value="TreeGrafter"/>
</dbReference>
<feature type="transmembrane region" description="Helical" evidence="7">
    <location>
        <begin position="78"/>
        <end position="99"/>
    </location>
</feature>
<dbReference type="Proteomes" id="UP000317593">
    <property type="component" value="Unassembled WGS sequence"/>
</dbReference>
<evidence type="ECO:0000256" key="3">
    <source>
        <dbReference type="ARBA" id="ARBA00022475"/>
    </source>
</evidence>
<evidence type="ECO:0000256" key="7">
    <source>
        <dbReference type="SAM" id="Phobius"/>
    </source>
</evidence>
<dbReference type="GO" id="GO:0005886">
    <property type="term" value="C:plasma membrane"/>
    <property type="evidence" value="ECO:0007669"/>
    <property type="project" value="UniProtKB-SubCell"/>
</dbReference>
<keyword evidence="4 7" id="KW-0812">Transmembrane</keyword>
<dbReference type="GO" id="GO:0070069">
    <property type="term" value="C:cytochrome complex"/>
    <property type="evidence" value="ECO:0007669"/>
    <property type="project" value="TreeGrafter"/>
</dbReference>
<dbReference type="PANTHER" id="PTHR43141:SF4">
    <property type="entry name" value="CYTOCHROME BD2 SUBUNIT II"/>
    <property type="match status" value="1"/>
</dbReference>
<dbReference type="PANTHER" id="PTHR43141">
    <property type="entry name" value="CYTOCHROME BD2 SUBUNIT II"/>
    <property type="match status" value="1"/>
</dbReference>
<evidence type="ECO:0000313" key="9">
    <source>
        <dbReference type="Proteomes" id="UP000317593"/>
    </source>
</evidence>
<feature type="transmembrane region" description="Helical" evidence="7">
    <location>
        <begin position="158"/>
        <end position="180"/>
    </location>
</feature>